<reference evidence="1 2" key="1">
    <citation type="journal article" date="2019" name="Environ. Microbiol.">
        <title>An active ?-lactamase is a part of an orchestrated cell wall stress resistance network of Bacillus subtilis and related rhizosphere species.</title>
        <authorList>
            <person name="Bucher T."/>
            <person name="Keren-Paz A."/>
            <person name="Hausser J."/>
            <person name="Olender T."/>
            <person name="Cytryn E."/>
            <person name="Kolodkin-Gal I."/>
        </authorList>
    </citation>
    <scope>NUCLEOTIDE SEQUENCE [LARGE SCALE GENOMIC DNA]</scope>
    <source>
        <strain evidence="1 2">I32</strain>
    </source>
</reference>
<comment type="caution">
    <text evidence="1">The sequence shown here is derived from an EMBL/GenBank/DDBJ whole genome shotgun (WGS) entry which is preliminary data.</text>
</comment>
<accession>A0A9X9F4L2</accession>
<gene>
    <name evidence="1" type="ORF">FC695_22520</name>
</gene>
<evidence type="ECO:0000313" key="1">
    <source>
        <dbReference type="EMBL" id="TKJ00066.1"/>
    </source>
</evidence>
<dbReference type="SUPFAM" id="SSF56784">
    <property type="entry name" value="HAD-like"/>
    <property type="match status" value="1"/>
</dbReference>
<name>A0A9X9F4L2_BACCE</name>
<dbReference type="PANTHER" id="PTHR47478">
    <property type="match status" value="1"/>
</dbReference>
<dbReference type="Pfam" id="PF13242">
    <property type="entry name" value="Hydrolase_like"/>
    <property type="match status" value="1"/>
</dbReference>
<protein>
    <submittedName>
        <fullName evidence="1">Noncanonical pyrimidine nucleotidase, YjjG family</fullName>
    </submittedName>
</protein>
<dbReference type="InterPro" id="IPR052550">
    <property type="entry name" value="Pyrimidine_5'-ntase_YjjG"/>
</dbReference>
<evidence type="ECO:0000313" key="2">
    <source>
        <dbReference type="Proteomes" id="UP000308444"/>
    </source>
</evidence>
<proteinExistence type="predicted"/>
<dbReference type="PANTHER" id="PTHR47478:SF1">
    <property type="entry name" value="PYRIMIDINE 5'-NUCLEOTIDASE YJJG"/>
    <property type="match status" value="1"/>
</dbReference>
<dbReference type="InterPro" id="IPR023214">
    <property type="entry name" value="HAD_sf"/>
</dbReference>
<dbReference type="AlphaFoldDB" id="A0A9X9F4L2"/>
<organism evidence="1 2">
    <name type="scientific">Bacillus cereus</name>
    <dbReference type="NCBI Taxonomy" id="1396"/>
    <lineage>
        <taxon>Bacteria</taxon>
        <taxon>Bacillati</taxon>
        <taxon>Bacillota</taxon>
        <taxon>Bacilli</taxon>
        <taxon>Bacillales</taxon>
        <taxon>Bacillaceae</taxon>
        <taxon>Bacillus</taxon>
        <taxon>Bacillus cereus group</taxon>
    </lineage>
</organism>
<sequence>DKSSVLMVGDSLTSDMKGGEDYSIDTCWYNPSLKENGTDVNPTYEVESLLQILEIVEVAEEKVASF</sequence>
<dbReference type="InterPro" id="IPR036412">
    <property type="entry name" value="HAD-like_sf"/>
</dbReference>
<dbReference type="Gene3D" id="3.40.50.1000">
    <property type="entry name" value="HAD superfamily/HAD-like"/>
    <property type="match status" value="1"/>
</dbReference>
<dbReference type="Proteomes" id="UP000308444">
    <property type="component" value="Unassembled WGS sequence"/>
</dbReference>
<feature type="non-terminal residue" evidence="1">
    <location>
        <position position="1"/>
    </location>
</feature>
<dbReference type="EMBL" id="SZOH01001688">
    <property type="protein sequence ID" value="TKJ00066.1"/>
    <property type="molecule type" value="Genomic_DNA"/>
</dbReference>